<reference evidence="2 3" key="1">
    <citation type="journal article" date="2014" name="Genome Announc.">
        <title>Draft Genome Sequences of Marine Flavobacterium Algibacter lectus Strains SS8 and NR4.</title>
        <authorList>
            <person name="Takatani N."/>
            <person name="Nakanishi M."/>
            <person name="Meirelles P."/>
            <person name="Mino S."/>
            <person name="Suda W."/>
            <person name="Oshima K."/>
            <person name="Hattori M."/>
            <person name="Ohkuma M."/>
            <person name="Hosokawa M."/>
            <person name="Miyashita K."/>
            <person name="Thompson F.L."/>
            <person name="Niwa A."/>
            <person name="Sawabe T."/>
            <person name="Sawabe T."/>
        </authorList>
    </citation>
    <scope>NUCLEOTIDE SEQUENCE [LARGE SCALE GENOMIC DNA]</scope>
    <source>
        <strain evidence="2 3">JCM 19300</strain>
    </source>
</reference>
<organism evidence="2 3">
    <name type="scientific">Algibacter lectus</name>
    <dbReference type="NCBI Taxonomy" id="221126"/>
    <lineage>
        <taxon>Bacteria</taxon>
        <taxon>Pseudomonadati</taxon>
        <taxon>Bacteroidota</taxon>
        <taxon>Flavobacteriia</taxon>
        <taxon>Flavobacteriales</taxon>
        <taxon>Flavobacteriaceae</taxon>
        <taxon>Algibacter</taxon>
    </lineage>
</organism>
<evidence type="ECO:0000313" key="3">
    <source>
        <dbReference type="Proteomes" id="UP000029644"/>
    </source>
</evidence>
<accession>A0A090VC74</accession>
<dbReference type="InterPro" id="IPR032854">
    <property type="entry name" value="ALKBH3"/>
</dbReference>
<dbReference type="InterPro" id="IPR027450">
    <property type="entry name" value="AlkB-like"/>
</dbReference>
<evidence type="ECO:0000259" key="1">
    <source>
        <dbReference type="PROSITE" id="PS51471"/>
    </source>
</evidence>
<dbReference type="SUPFAM" id="SSF51197">
    <property type="entry name" value="Clavaminate synthase-like"/>
    <property type="match status" value="1"/>
</dbReference>
<dbReference type="GO" id="GO:0051213">
    <property type="term" value="F:dioxygenase activity"/>
    <property type="evidence" value="ECO:0007669"/>
    <property type="project" value="InterPro"/>
</dbReference>
<dbReference type="PROSITE" id="PS51471">
    <property type="entry name" value="FE2OG_OXY"/>
    <property type="match status" value="1"/>
</dbReference>
<dbReference type="PANTHER" id="PTHR31212">
    <property type="entry name" value="ALPHA-KETOGLUTARATE-DEPENDENT DIOXYGENASE ALKB HOMOLOG 3"/>
    <property type="match status" value="1"/>
</dbReference>
<dbReference type="EMBL" id="BBNQ01000003">
    <property type="protein sequence ID" value="GAL61698.1"/>
    <property type="molecule type" value="Genomic_DNA"/>
</dbReference>
<sequence length="209" mass="24899">MDLFKQPNLFSTNEIIKTEFNLPGAEVILFENFFSVEESDRLYHSLIENTIWEQDQMTIYGKQVDLPRLTAWYGSEDELMVYAESESRMVPWNADLLFIKERIEQEVDIKFQRCLLNYYRDGNDSVDWHQDYEADQRKNAVIGSVTFGETRNFQLKHATRKDLNRVDIPLEHGSFLIMQGATQDNWKHKIPKTSRKIRPRINLTFRWIE</sequence>
<dbReference type="RefSeq" id="WP_042503575.1">
    <property type="nucleotide sequence ID" value="NZ_BBNQ01000003.1"/>
</dbReference>
<dbReference type="OrthoDB" id="190276at2"/>
<evidence type="ECO:0000313" key="2">
    <source>
        <dbReference type="EMBL" id="GAL61698.1"/>
    </source>
</evidence>
<dbReference type="Proteomes" id="UP000029644">
    <property type="component" value="Unassembled WGS sequence"/>
</dbReference>
<dbReference type="InterPro" id="IPR005123">
    <property type="entry name" value="Oxoglu/Fe-dep_dioxygenase_dom"/>
</dbReference>
<dbReference type="InterPro" id="IPR037151">
    <property type="entry name" value="AlkB-like_sf"/>
</dbReference>
<dbReference type="AlphaFoldDB" id="A0A090VC74"/>
<dbReference type="GO" id="GO:0006307">
    <property type="term" value="P:DNA alkylation repair"/>
    <property type="evidence" value="ECO:0007669"/>
    <property type="project" value="InterPro"/>
</dbReference>
<gene>
    <name evidence="2" type="ORF">JCM19300_1521</name>
</gene>
<dbReference type="Gene3D" id="2.60.120.590">
    <property type="entry name" value="Alpha-ketoglutarate-dependent dioxygenase AlkB-like"/>
    <property type="match status" value="1"/>
</dbReference>
<comment type="caution">
    <text evidence="2">The sequence shown here is derived from an EMBL/GenBank/DDBJ whole genome shotgun (WGS) entry which is preliminary data.</text>
</comment>
<dbReference type="PANTHER" id="PTHR31212:SF4">
    <property type="entry name" value="ALPHA-KETOGLUTARATE-DEPENDENT DIOXYGENASE ALKB HOMOLOG 3"/>
    <property type="match status" value="1"/>
</dbReference>
<name>A0A090VC74_9FLAO</name>
<dbReference type="Pfam" id="PF13532">
    <property type="entry name" value="2OG-FeII_Oxy_2"/>
    <property type="match status" value="1"/>
</dbReference>
<protein>
    <submittedName>
        <fullName evidence="2">Alkylated DNA repair protein AlkB</fullName>
    </submittedName>
</protein>
<proteinExistence type="predicted"/>
<feature type="domain" description="Fe2OG dioxygenase" evidence="1">
    <location>
        <begin position="110"/>
        <end position="209"/>
    </location>
</feature>